<comment type="caution">
    <text evidence="2">The sequence shown here is derived from an EMBL/GenBank/DDBJ whole genome shotgun (WGS) entry which is preliminary data.</text>
</comment>
<reference evidence="2 3" key="1">
    <citation type="submission" date="2023-12" db="EMBL/GenBank/DDBJ databases">
        <title>A high-quality genome assembly for Dillenia turbinata (Dilleniales).</title>
        <authorList>
            <person name="Chanderbali A."/>
        </authorList>
    </citation>
    <scope>NUCLEOTIDE SEQUENCE [LARGE SCALE GENOMIC DNA]</scope>
    <source>
        <strain evidence="2">LSX21</strain>
        <tissue evidence="2">Leaf</tissue>
    </source>
</reference>
<dbReference type="EMBL" id="JBAMMX010000021">
    <property type="protein sequence ID" value="KAK6919346.1"/>
    <property type="molecule type" value="Genomic_DNA"/>
</dbReference>
<evidence type="ECO:0000313" key="3">
    <source>
        <dbReference type="Proteomes" id="UP001370490"/>
    </source>
</evidence>
<protein>
    <recommendedName>
        <fullName evidence="1">Dirigent protein</fullName>
    </recommendedName>
</protein>
<comment type="function">
    <text evidence="1">Dirigent proteins impart stereoselectivity on the phenoxy radical-coupling reaction, yielding optically active lignans from two molecules of coniferyl alcohol in the biosynthesis of lignans, flavonolignans, and alkaloids and thus plays a central role in plant secondary metabolism.</text>
</comment>
<keyword evidence="1" id="KW-0964">Secreted</keyword>
<proteinExistence type="inferred from homology"/>
<evidence type="ECO:0000256" key="1">
    <source>
        <dbReference type="RuleBase" id="RU363099"/>
    </source>
</evidence>
<comment type="subunit">
    <text evidence="1">Homodimer.</text>
</comment>
<keyword evidence="3" id="KW-1185">Reference proteome</keyword>
<sequence length="145" mass="16025">MAPNQALKAFTSLSIILLAISVSIEAKPQQKQTNIVFYMHDIIAGQNATAVAVAGIGNKPWKALEFDKSAIWMTMSLVFTNKKFNGSTLEIQGSDMFSVKPREVAVVSGTRKFRLAKGYALMETAFANLSTFNSILKWNVTVFHY</sequence>
<comment type="subcellular location">
    <subcellularLocation>
        <location evidence="1">Secreted</location>
        <location evidence="1">Extracellular space</location>
        <location evidence="1">Apoplast</location>
    </subcellularLocation>
</comment>
<dbReference type="PANTHER" id="PTHR21495">
    <property type="entry name" value="NUCLEOPORIN-RELATED"/>
    <property type="match status" value="1"/>
</dbReference>
<organism evidence="2 3">
    <name type="scientific">Dillenia turbinata</name>
    <dbReference type="NCBI Taxonomy" id="194707"/>
    <lineage>
        <taxon>Eukaryota</taxon>
        <taxon>Viridiplantae</taxon>
        <taxon>Streptophyta</taxon>
        <taxon>Embryophyta</taxon>
        <taxon>Tracheophyta</taxon>
        <taxon>Spermatophyta</taxon>
        <taxon>Magnoliopsida</taxon>
        <taxon>eudicotyledons</taxon>
        <taxon>Gunneridae</taxon>
        <taxon>Pentapetalae</taxon>
        <taxon>Dilleniales</taxon>
        <taxon>Dilleniaceae</taxon>
        <taxon>Dillenia</taxon>
    </lineage>
</organism>
<accession>A0AAN8UXB8</accession>
<dbReference type="AlphaFoldDB" id="A0AAN8UXB8"/>
<name>A0AAN8UXB8_9MAGN</name>
<comment type="similarity">
    <text evidence="1">Belongs to the plant dirigent protein family.</text>
</comment>
<dbReference type="InterPro" id="IPR004265">
    <property type="entry name" value="Dirigent"/>
</dbReference>
<dbReference type="Pfam" id="PF03018">
    <property type="entry name" value="Dirigent"/>
    <property type="match status" value="1"/>
</dbReference>
<keyword evidence="1" id="KW-0732">Signal</keyword>
<evidence type="ECO:0000313" key="2">
    <source>
        <dbReference type="EMBL" id="KAK6919346.1"/>
    </source>
</evidence>
<gene>
    <name evidence="2" type="ORF">RJ641_015250</name>
</gene>
<feature type="signal peptide" evidence="1">
    <location>
        <begin position="1"/>
        <end position="26"/>
    </location>
</feature>
<dbReference type="Proteomes" id="UP001370490">
    <property type="component" value="Unassembled WGS sequence"/>
</dbReference>
<keyword evidence="1" id="KW-0052">Apoplast</keyword>
<feature type="chain" id="PRO_5042668451" description="Dirigent protein" evidence="1">
    <location>
        <begin position="27"/>
        <end position="145"/>
    </location>
</feature>
<dbReference type="GO" id="GO:0048046">
    <property type="term" value="C:apoplast"/>
    <property type="evidence" value="ECO:0007669"/>
    <property type="project" value="UniProtKB-SubCell"/>
</dbReference>